<protein>
    <recommendedName>
        <fullName evidence="1">Cell wall hydrolase SleB domain-containing protein</fullName>
    </recommendedName>
</protein>
<keyword evidence="3" id="KW-1185">Reference proteome</keyword>
<organism evidence="2 3">
    <name type="scientific">Sphingomonas humi</name>
    <dbReference type="NCBI Taxonomy" id="335630"/>
    <lineage>
        <taxon>Bacteria</taxon>
        <taxon>Pseudomonadati</taxon>
        <taxon>Pseudomonadota</taxon>
        <taxon>Alphaproteobacteria</taxon>
        <taxon>Sphingomonadales</taxon>
        <taxon>Sphingomonadaceae</taxon>
        <taxon>Sphingomonas</taxon>
    </lineage>
</organism>
<evidence type="ECO:0000313" key="2">
    <source>
        <dbReference type="EMBL" id="GAA4003348.1"/>
    </source>
</evidence>
<dbReference type="InterPro" id="IPR042047">
    <property type="entry name" value="SleB_dom1"/>
</dbReference>
<evidence type="ECO:0000313" key="3">
    <source>
        <dbReference type="Proteomes" id="UP001501310"/>
    </source>
</evidence>
<proteinExistence type="predicted"/>
<gene>
    <name evidence="2" type="ORF">GCM10022211_13690</name>
</gene>
<dbReference type="Pfam" id="PF07486">
    <property type="entry name" value="Hydrolase_2"/>
    <property type="match status" value="1"/>
</dbReference>
<comment type="caution">
    <text evidence="2">The sequence shown here is derived from an EMBL/GenBank/DDBJ whole genome shotgun (WGS) entry which is preliminary data.</text>
</comment>
<reference evidence="3" key="1">
    <citation type="journal article" date="2019" name="Int. J. Syst. Evol. Microbiol.">
        <title>The Global Catalogue of Microorganisms (GCM) 10K type strain sequencing project: providing services to taxonomists for standard genome sequencing and annotation.</title>
        <authorList>
            <consortium name="The Broad Institute Genomics Platform"/>
            <consortium name="The Broad Institute Genome Sequencing Center for Infectious Disease"/>
            <person name="Wu L."/>
            <person name="Ma J."/>
        </authorList>
    </citation>
    <scope>NUCLEOTIDE SEQUENCE [LARGE SCALE GENOMIC DNA]</scope>
    <source>
        <strain evidence="3">JCM 16603</strain>
    </source>
</reference>
<dbReference type="Proteomes" id="UP001501310">
    <property type="component" value="Unassembled WGS sequence"/>
</dbReference>
<evidence type="ECO:0000259" key="1">
    <source>
        <dbReference type="Pfam" id="PF07486"/>
    </source>
</evidence>
<dbReference type="EMBL" id="BAAAZD010000001">
    <property type="protein sequence ID" value="GAA4003348.1"/>
    <property type="molecule type" value="Genomic_DNA"/>
</dbReference>
<sequence>MVALLGLGAAGLFLFEPSAKDRAWASLPRPAAVRQAAVMQITPEQAAERGVQPSALGAATPFSFTAADTISRERAEKCLAEAVYYEAGSESEDGQRAVAQVVLNRVRHAAFPNSVCGVVYQGSERTTGCQFTFTCDGSLARVPSVTGWRRAMEVARRALDGEVYAPVGHATHYHASWMVPYWASSVAMIGRIGGHVFYSWKGVPGSAAAFSQAYSGIEQSKERLLTQPTVEPAVAAMAEASPALENPALAGPVKGIEALQDPGNADLLNYKSAGTTKAAPRDDEVAVKRAIDTAL</sequence>
<dbReference type="Gene3D" id="1.10.10.2520">
    <property type="entry name" value="Cell wall hydrolase SleB, domain 1"/>
    <property type="match status" value="1"/>
</dbReference>
<accession>A0ABP7RWN4</accession>
<dbReference type="InterPro" id="IPR011105">
    <property type="entry name" value="Cell_wall_hydrolase_SleB"/>
</dbReference>
<feature type="domain" description="Cell wall hydrolase SleB" evidence="1">
    <location>
        <begin position="89"/>
        <end position="198"/>
    </location>
</feature>
<name>A0ABP7RWN4_9SPHN</name>